<feature type="region of interest" description="Disordered" evidence="1">
    <location>
        <begin position="18"/>
        <end position="52"/>
    </location>
</feature>
<gene>
    <name evidence="2" type="ORF">DPMN_054415</name>
</gene>
<sequence>MHFPSFIPVASINKKAKCLSRMKKRASKRTDLEQSQLRRYKQRQKETHKDEN</sequence>
<organism evidence="2 3">
    <name type="scientific">Dreissena polymorpha</name>
    <name type="common">Zebra mussel</name>
    <name type="synonym">Mytilus polymorpha</name>
    <dbReference type="NCBI Taxonomy" id="45954"/>
    <lineage>
        <taxon>Eukaryota</taxon>
        <taxon>Metazoa</taxon>
        <taxon>Spiralia</taxon>
        <taxon>Lophotrochozoa</taxon>
        <taxon>Mollusca</taxon>
        <taxon>Bivalvia</taxon>
        <taxon>Autobranchia</taxon>
        <taxon>Heteroconchia</taxon>
        <taxon>Euheterodonta</taxon>
        <taxon>Imparidentia</taxon>
        <taxon>Neoheterodontei</taxon>
        <taxon>Myida</taxon>
        <taxon>Dreissenoidea</taxon>
        <taxon>Dreissenidae</taxon>
        <taxon>Dreissena</taxon>
    </lineage>
</organism>
<protein>
    <submittedName>
        <fullName evidence="2">Uncharacterized protein</fullName>
    </submittedName>
</protein>
<name>A0A9D4HT25_DREPO</name>
<keyword evidence="3" id="KW-1185">Reference proteome</keyword>
<evidence type="ECO:0000313" key="3">
    <source>
        <dbReference type="Proteomes" id="UP000828390"/>
    </source>
</evidence>
<comment type="caution">
    <text evidence="2">The sequence shown here is derived from an EMBL/GenBank/DDBJ whole genome shotgun (WGS) entry which is preliminary data.</text>
</comment>
<reference evidence="2" key="1">
    <citation type="journal article" date="2019" name="bioRxiv">
        <title>The Genome of the Zebra Mussel, Dreissena polymorpha: A Resource for Invasive Species Research.</title>
        <authorList>
            <person name="McCartney M.A."/>
            <person name="Auch B."/>
            <person name="Kono T."/>
            <person name="Mallez S."/>
            <person name="Zhang Y."/>
            <person name="Obille A."/>
            <person name="Becker A."/>
            <person name="Abrahante J.E."/>
            <person name="Garbe J."/>
            <person name="Badalamenti J.P."/>
            <person name="Herman A."/>
            <person name="Mangelson H."/>
            <person name="Liachko I."/>
            <person name="Sullivan S."/>
            <person name="Sone E.D."/>
            <person name="Koren S."/>
            <person name="Silverstein K.A.T."/>
            <person name="Beckman K.B."/>
            <person name="Gohl D.M."/>
        </authorList>
    </citation>
    <scope>NUCLEOTIDE SEQUENCE</scope>
    <source>
        <strain evidence="2">Duluth1</strain>
        <tissue evidence="2">Whole animal</tissue>
    </source>
</reference>
<reference evidence="2" key="2">
    <citation type="submission" date="2020-11" db="EMBL/GenBank/DDBJ databases">
        <authorList>
            <person name="McCartney M.A."/>
            <person name="Auch B."/>
            <person name="Kono T."/>
            <person name="Mallez S."/>
            <person name="Becker A."/>
            <person name="Gohl D.M."/>
            <person name="Silverstein K.A.T."/>
            <person name="Koren S."/>
            <person name="Bechman K.B."/>
            <person name="Herman A."/>
            <person name="Abrahante J.E."/>
            <person name="Garbe J."/>
        </authorList>
    </citation>
    <scope>NUCLEOTIDE SEQUENCE</scope>
    <source>
        <strain evidence="2">Duluth1</strain>
        <tissue evidence="2">Whole animal</tissue>
    </source>
</reference>
<evidence type="ECO:0000313" key="2">
    <source>
        <dbReference type="EMBL" id="KAH3728458.1"/>
    </source>
</evidence>
<dbReference type="EMBL" id="JAIWYP010000012">
    <property type="protein sequence ID" value="KAH3728458.1"/>
    <property type="molecule type" value="Genomic_DNA"/>
</dbReference>
<feature type="compositionally biased region" description="Basic and acidic residues" evidence="1">
    <location>
        <begin position="43"/>
        <end position="52"/>
    </location>
</feature>
<evidence type="ECO:0000256" key="1">
    <source>
        <dbReference type="SAM" id="MobiDB-lite"/>
    </source>
</evidence>
<dbReference type="Proteomes" id="UP000828390">
    <property type="component" value="Unassembled WGS sequence"/>
</dbReference>
<feature type="compositionally biased region" description="Basic residues" evidence="1">
    <location>
        <begin position="18"/>
        <end position="27"/>
    </location>
</feature>
<proteinExistence type="predicted"/>
<accession>A0A9D4HT25</accession>
<dbReference type="AlphaFoldDB" id="A0A9D4HT25"/>